<dbReference type="InterPro" id="IPR027417">
    <property type="entry name" value="P-loop_NTPase"/>
</dbReference>
<evidence type="ECO:0000256" key="2">
    <source>
        <dbReference type="ARBA" id="ARBA00023134"/>
    </source>
</evidence>
<organism evidence="5 6">
    <name type="scientific">Cannabis sativa</name>
    <name type="common">Hemp</name>
    <name type="synonym">Marijuana</name>
    <dbReference type="NCBI Taxonomy" id="3483"/>
    <lineage>
        <taxon>Eukaryota</taxon>
        <taxon>Viridiplantae</taxon>
        <taxon>Streptophyta</taxon>
        <taxon>Embryophyta</taxon>
        <taxon>Tracheophyta</taxon>
        <taxon>Spermatophyta</taxon>
        <taxon>Magnoliopsida</taxon>
        <taxon>eudicotyledons</taxon>
        <taxon>Gunneridae</taxon>
        <taxon>Pentapetalae</taxon>
        <taxon>rosids</taxon>
        <taxon>fabids</taxon>
        <taxon>Rosales</taxon>
        <taxon>Cannabaceae</taxon>
        <taxon>Cannabis</taxon>
    </lineage>
</organism>
<dbReference type="InterPro" id="IPR006073">
    <property type="entry name" value="GTP-bd"/>
</dbReference>
<dbReference type="EMBL" id="JAATIQ010000889">
    <property type="protein sequence ID" value="KAF4346931.1"/>
    <property type="molecule type" value="Genomic_DNA"/>
</dbReference>
<evidence type="ECO:0000256" key="3">
    <source>
        <dbReference type="SAM" id="MobiDB-lite"/>
    </source>
</evidence>
<accession>A0A7J6DLE6</accession>
<keyword evidence="2" id="KW-0342">GTP-binding</keyword>
<keyword evidence="1" id="KW-0547">Nucleotide-binding</keyword>
<feature type="region of interest" description="Disordered" evidence="3">
    <location>
        <begin position="1"/>
        <end position="31"/>
    </location>
</feature>
<proteinExistence type="predicted"/>
<evidence type="ECO:0000313" key="5">
    <source>
        <dbReference type="EMBL" id="KAF4346931.1"/>
    </source>
</evidence>
<reference evidence="5 6" key="1">
    <citation type="journal article" date="2020" name="bioRxiv">
        <title>Sequence and annotation of 42 cannabis genomes reveals extensive copy number variation in cannabinoid synthesis and pathogen resistance genes.</title>
        <authorList>
            <person name="Mckernan K.J."/>
            <person name="Helbert Y."/>
            <person name="Kane L.T."/>
            <person name="Ebling H."/>
            <person name="Zhang L."/>
            <person name="Liu B."/>
            <person name="Eaton Z."/>
            <person name="Mclaughlin S."/>
            <person name="Kingan S."/>
            <person name="Baybayan P."/>
            <person name="Concepcion G."/>
            <person name="Jordan M."/>
            <person name="Riva A."/>
            <person name="Barbazuk W."/>
            <person name="Harkins T."/>
        </authorList>
    </citation>
    <scope>NUCLEOTIDE SEQUENCE [LARGE SCALE GENOMIC DNA]</scope>
    <source>
        <strain evidence="6">cv. Jamaican Lion 4</strain>
        <tissue evidence="5">Leaf</tissue>
    </source>
</reference>
<evidence type="ECO:0000256" key="1">
    <source>
        <dbReference type="ARBA" id="ARBA00022741"/>
    </source>
</evidence>
<dbReference type="Pfam" id="PF01926">
    <property type="entry name" value="MMR_HSR1"/>
    <property type="match status" value="1"/>
</dbReference>
<dbReference type="Proteomes" id="UP000583929">
    <property type="component" value="Unassembled WGS sequence"/>
</dbReference>
<comment type="caution">
    <text evidence="5">The sequence shown here is derived from an EMBL/GenBank/DDBJ whole genome shotgun (WGS) entry which is preliminary data.</text>
</comment>
<dbReference type="PANTHER" id="PTHR11089">
    <property type="entry name" value="GTP-BINDING PROTEIN-RELATED"/>
    <property type="match status" value="1"/>
</dbReference>
<gene>
    <name evidence="5" type="ORF">G4B88_027019</name>
</gene>
<dbReference type="AlphaFoldDB" id="A0A7J6DLE6"/>
<dbReference type="GO" id="GO:0005730">
    <property type="term" value="C:nucleolus"/>
    <property type="evidence" value="ECO:0007669"/>
    <property type="project" value="TreeGrafter"/>
</dbReference>
<dbReference type="InterPro" id="IPR050755">
    <property type="entry name" value="TRAFAC_YlqF/YawG_RiboMat"/>
</dbReference>
<name>A0A7J6DLE6_CANSA</name>
<protein>
    <recommendedName>
        <fullName evidence="4">G domain-containing protein</fullName>
    </recommendedName>
</protein>
<sequence>MASNHRHSSTSNPNSYYYGPDMESSHGKDDIELRAQNPKRSSDESLRHFIHSPHRLTHSSAETQKKLGWFLNEFRSLSMWAKGSLLSVLRQFACLKSDKQAISVGFVGYFNVGKSSVINTLRTKTVCKVAPIPGETKVWQSITLTKRIFLIDCPGVVYQNNHDTETDIVLKGVVRVTNLEDASEHIGEVLTRVKKERLERAYKIKDWLRNDLFVGIERSIVVVVNNSPVGGVASNPLLVPWTFLKPVDHPLPLVSLGMHFLWIGSVVLRSNPSMSTWGSHLRLKILGPLKASAWLVSSLVGKKFPVLHHLMAPSVAPPPVWQCWWYTQQWQFGRLSHD</sequence>
<dbReference type="SUPFAM" id="SSF52540">
    <property type="entry name" value="P-loop containing nucleoside triphosphate hydrolases"/>
    <property type="match status" value="1"/>
</dbReference>
<dbReference type="GO" id="GO:0005525">
    <property type="term" value="F:GTP binding"/>
    <property type="evidence" value="ECO:0007669"/>
    <property type="project" value="UniProtKB-KW"/>
</dbReference>
<dbReference type="PANTHER" id="PTHR11089:SF9">
    <property type="entry name" value="NUCLEOLAR GTP-BINDING PROTEIN 2"/>
    <property type="match status" value="1"/>
</dbReference>
<dbReference type="Gene3D" id="3.40.50.300">
    <property type="entry name" value="P-loop containing nucleotide triphosphate hydrolases"/>
    <property type="match status" value="1"/>
</dbReference>
<keyword evidence="6" id="KW-1185">Reference proteome</keyword>
<feature type="domain" description="G" evidence="4">
    <location>
        <begin position="104"/>
        <end position="208"/>
    </location>
</feature>
<evidence type="ECO:0000313" key="6">
    <source>
        <dbReference type="Proteomes" id="UP000583929"/>
    </source>
</evidence>
<evidence type="ECO:0000259" key="4">
    <source>
        <dbReference type="Pfam" id="PF01926"/>
    </source>
</evidence>